<dbReference type="Proteomes" id="UP000612893">
    <property type="component" value="Unassembled WGS sequence"/>
</dbReference>
<keyword evidence="7" id="KW-1185">Reference proteome</keyword>
<dbReference type="InterPro" id="IPR017871">
    <property type="entry name" value="ABC_transporter-like_CS"/>
</dbReference>
<sequence>MTPDAVRIEGSTLQLGERTIWRELSLRVPAGEFLTVIGPNGAGKTSLLKVLLGLLPAGVVVEVLGRPARRGDRRIGYVPQQKAIDPDLPVRGRDLVRMGLDGDRWRFGGLPGAGRRVDEMLAAVGAAAFADAPVGRLSGGEQQRLRIAQALVGEPRLLLCDEPLLSLDLHHQREISELIGSWQRRSGGTVVFVTHDVNPVLSLTDRVLAVVGGRWAAGRPSDILTSATMSSLYASPVDVLHVRGRVVVLADTGDPIGGHHELAVDPAPPAHSERDH</sequence>
<evidence type="ECO:0000256" key="1">
    <source>
        <dbReference type="ARBA" id="ARBA00005417"/>
    </source>
</evidence>
<dbReference type="Gene3D" id="3.40.50.300">
    <property type="entry name" value="P-loop containing nucleotide triphosphate hydrolases"/>
    <property type="match status" value="1"/>
</dbReference>
<evidence type="ECO:0000313" key="6">
    <source>
        <dbReference type="EMBL" id="MBJ7597695.1"/>
    </source>
</evidence>
<dbReference type="Pfam" id="PF00005">
    <property type="entry name" value="ABC_tran"/>
    <property type="match status" value="1"/>
</dbReference>
<dbReference type="InterPro" id="IPR003593">
    <property type="entry name" value="AAA+_ATPase"/>
</dbReference>
<keyword evidence="3" id="KW-0547">Nucleotide-binding</keyword>
<dbReference type="PANTHER" id="PTHR42734">
    <property type="entry name" value="METAL TRANSPORT SYSTEM ATP-BINDING PROTEIN TM_0124-RELATED"/>
    <property type="match status" value="1"/>
</dbReference>
<gene>
    <name evidence="6" type="ORF">JF922_06380</name>
</gene>
<dbReference type="PROSITE" id="PS50893">
    <property type="entry name" value="ABC_TRANSPORTER_2"/>
    <property type="match status" value="1"/>
</dbReference>
<dbReference type="AlphaFoldDB" id="A0A934N240"/>
<organism evidence="6 7">
    <name type="scientific">Candidatus Nephthysia bennettiae</name>
    <dbReference type="NCBI Taxonomy" id="3127016"/>
    <lineage>
        <taxon>Bacteria</taxon>
        <taxon>Bacillati</taxon>
        <taxon>Candidatus Dormiibacterota</taxon>
        <taxon>Candidatus Dormibacteria</taxon>
        <taxon>Candidatus Dormibacterales</taxon>
        <taxon>Candidatus Dormibacteraceae</taxon>
        <taxon>Candidatus Nephthysia</taxon>
    </lineage>
</organism>
<reference evidence="6" key="1">
    <citation type="submission" date="2020-10" db="EMBL/GenBank/DDBJ databases">
        <title>Ca. Dormibacterota MAGs.</title>
        <authorList>
            <person name="Montgomery K."/>
        </authorList>
    </citation>
    <scope>NUCLEOTIDE SEQUENCE [LARGE SCALE GENOMIC DNA]</scope>
    <source>
        <strain evidence="6">SC8812_S17_10</strain>
    </source>
</reference>
<dbReference type="SUPFAM" id="SSF52540">
    <property type="entry name" value="P-loop containing nucleoside triphosphate hydrolases"/>
    <property type="match status" value="1"/>
</dbReference>
<dbReference type="EMBL" id="JAEKNR010000073">
    <property type="protein sequence ID" value="MBJ7597695.1"/>
    <property type="molecule type" value="Genomic_DNA"/>
</dbReference>
<dbReference type="InterPro" id="IPR050153">
    <property type="entry name" value="Metal_Ion_Import_ABC"/>
</dbReference>
<comment type="similarity">
    <text evidence="1">Belongs to the ABC transporter superfamily.</text>
</comment>
<dbReference type="InterPro" id="IPR027417">
    <property type="entry name" value="P-loop_NTPase"/>
</dbReference>
<proteinExistence type="inferred from homology"/>
<evidence type="ECO:0000313" key="7">
    <source>
        <dbReference type="Proteomes" id="UP000612893"/>
    </source>
</evidence>
<feature type="domain" description="ABC transporter" evidence="5">
    <location>
        <begin position="6"/>
        <end position="237"/>
    </location>
</feature>
<dbReference type="SMART" id="SM00382">
    <property type="entry name" value="AAA"/>
    <property type="match status" value="1"/>
</dbReference>
<evidence type="ECO:0000259" key="5">
    <source>
        <dbReference type="PROSITE" id="PS50893"/>
    </source>
</evidence>
<protein>
    <submittedName>
        <fullName evidence="6">ATP-binding cassette domain-containing protein</fullName>
    </submittedName>
</protein>
<name>A0A934N240_9BACT</name>
<dbReference type="PROSITE" id="PS00211">
    <property type="entry name" value="ABC_TRANSPORTER_1"/>
    <property type="match status" value="1"/>
</dbReference>
<accession>A0A934N240</accession>
<dbReference type="GO" id="GO:0005524">
    <property type="term" value="F:ATP binding"/>
    <property type="evidence" value="ECO:0007669"/>
    <property type="project" value="UniProtKB-KW"/>
</dbReference>
<evidence type="ECO:0000256" key="4">
    <source>
        <dbReference type="ARBA" id="ARBA00022840"/>
    </source>
</evidence>
<dbReference type="InterPro" id="IPR003439">
    <property type="entry name" value="ABC_transporter-like_ATP-bd"/>
</dbReference>
<comment type="caution">
    <text evidence="6">The sequence shown here is derived from an EMBL/GenBank/DDBJ whole genome shotgun (WGS) entry which is preliminary data.</text>
</comment>
<evidence type="ECO:0000256" key="2">
    <source>
        <dbReference type="ARBA" id="ARBA00022448"/>
    </source>
</evidence>
<keyword evidence="2" id="KW-0813">Transport</keyword>
<keyword evidence="4 6" id="KW-0067">ATP-binding</keyword>
<dbReference type="PANTHER" id="PTHR42734:SF5">
    <property type="entry name" value="IRON TRANSPORT SYSTEM ATP-BINDING PROTEIN HI_0361-RELATED"/>
    <property type="match status" value="1"/>
</dbReference>
<evidence type="ECO:0000256" key="3">
    <source>
        <dbReference type="ARBA" id="ARBA00022741"/>
    </source>
</evidence>